<evidence type="ECO:0000313" key="1">
    <source>
        <dbReference type="EMBL" id="PKI65555.1"/>
    </source>
</evidence>
<dbReference type="AlphaFoldDB" id="A0A2I0KAI5"/>
<evidence type="ECO:0000313" key="2">
    <source>
        <dbReference type="Proteomes" id="UP000233551"/>
    </source>
</evidence>
<reference evidence="1 2" key="1">
    <citation type="submission" date="2017-11" db="EMBL/GenBank/DDBJ databases">
        <title>De-novo sequencing of pomegranate (Punica granatum L.) genome.</title>
        <authorList>
            <person name="Akparov Z."/>
            <person name="Amiraslanov A."/>
            <person name="Hajiyeva S."/>
            <person name="Abbasov M."/>
            <person name="Kaur K."/>
            <person name="Hamwieh A."/>
            <person name="Solovyev V."/>
            <person name="Salamov A."/>
            <person name="Braich B."/>
            <person name="Kosarev P."/>
            <person name="Mahmoud A."/>
            <person name="Hajiyev E."/>
            <person name="Babayeva S."/>
            <person name="Izzatullayeva V."/>
            <person name="Mammadov A."/>
            <person name="Mammadov A."/>
            <person name="Sharifova S."/>
            <person name="Ojaghi J."/>
            <person name="Eynullazada K."/>
            <person name="Bayramov B."/>
            <person name="Abdulazimova A."/>
            <person name="Shahmuradov I."/>
        </authorList>
    </citation>
    <scope>NUCLEOTIDE SEQUENCE [LARGE SCALE GENOMIC DNA]</scope>
    <source>
        <strain evidence="2">cv. AG2017</strain>
        <tissue evidence="1">Leaf</tissue>
    </source>
</reference>
<gene>
    <name evidence="1" type="ORF">CRG98_014055</name>
</gene>
<name>A0A2I0KAI5_PUNGR</name>
<keyword evidence="2" id="KW-1185">Reference proteome</keyword>
<accession>A0A2I0KAI5</accession>
<dbReference type="EMBL" id="PGOL01000742">
    <property type="protein sequence ID" value="PKI65555.1"/>
    <property type="molecule type" value="Genomic_DNA"/>
</dbReference>
<organism evidence="1 2">
    <name type="scientific">Punica granatum</name>
    <name type="common">Pomegranate</name>
    <dbReference type="NCBI Taxonomy" id="22663"/>
    <lineage>
        <taxon>Eukaryota</taxon>
        <taxon>Viridiplantae</taxon>
        <taxon>Streptophyta</taxon>
        <taxon>Embryophyta</taxon>
        <taxon>Tracheophyta</taxon>
        <taxon>Spermatophyta</taxon>
        <taxon>Magnoliopsida</taxon>
        <taxon>eudicotyledons</taxon>
        <taxon>Gunneridae</taxon>
        <taxon>Pentapetalae</taxon>
        <taxon>rosids</taxon>
        <taxon>malvids</taxon>
        <taxon>Myrtales</taxon>
        <taxon>Lythraceae</taxon>
        <taxon>Punica</taxon>
    </lineage>
</organism>
<protein>
    <submittedName>
        <fullName evidence="1">Uncharacterized protein</fullName>
    </submittedName>
</protein>
<dbReference type="Proteomes" id="UP000233551">
    <property type="component" value="Unassembled WGS sequence"/>
</dbReference>
<sequence length="129" mass="14590">MQYASPIRRGFKITERLHKTLETHSTKEKITAGANTDLHNPSADSVRDALSVCLLLTSDDRQQVGDDRCRTERQLRQRGLVDAGDLVGAGRGEPPIVAELQGNPDFSVTERGRKETERNERSRFVYRRL</sequence>
<comment type="caution">
    <text evidence="1">The sequence shown here is derived from an EMBL/GenBank/DDBJ whole genome shotgun (WGS) entry which is preliminary data.</text>
</comment>
<proteinExistence type="predicted"/>